<dbReference type="InterPro" id="IPR033469">
    <property type="entry name" value="CYTH-like_dom_sf"/>
</dbReference>
<dbReference type="SUPFAM" id="SSF55154">
    <property type="entry name" value="CYTH-like phosphatases"/>
    <property type="match status" value="1"/>
</dbReference>
<comment type="caution">
    <text evidence="1">The sequence shown here is derived from an EMBL/GenBank/DDBJ whole genome shotgun (WGS) entry which is preliminary data.</text>
</comment>
<evidence type="ECO:0008006" key="2">
    <source>
        <dbReference type="Google" id="ProtNLM"/>
    </source>
</evidence>
<protein>
    <recommendedName>
        <fullName evidence="2">CYTH domain-containing protein</fullName>
    </recommendedName>
</protein>
<proteinExistence type="predicted"/>
<gene>
    <name evidence="1" type="ORF">S01H4_16658</name>
</gene>
<feature type="non-terminal residue" evidence="1">
    <location>
        <position position="235"/>
    </location>
</feature>
<dbReference type="EMBL" id="BART01007309">
    <property type="protein sequence ID" value="GAG56041.1"/>
    <property type="molecule type" value="Genomic_DNA"/>
</dbReference>
<organism evidence="1">
    <name type="scientific">marine sediment metagenome</name>
    <dbReference type="NCBI Taxonomy" id="412755"/>
    <lineage>
        <taxon>unclassified sequences</taxon>
        <taxon>metagenomes</taxon>
        <taxon>ecological metagenomes</taxon>
    </lineage>
</organism>
<dbReference type="AlphaFoldDB" id="X1A760"/>
<reference evidence="1" key="1">
    <citation type="journal article" date="2014" name="Front. Microbiol.">
        <title>High frequency of phylogenetically diverse reductive dehalogenase-homologous genes in deep subseafloor sedimentary metagenomes.</title>
        <authorList>
            <person name="Kawai M."/>
            <person name="Futagami T."/>
            <person name="Toyoda A."/>
            <person name="Takaki Y."/>
            <person name="Nishi S."/>
            <person name="Hori S."/>
            <person name="Arai W."/>
            <person name="Tsubouchi T."/>
            <person name="Morono Y."/>
            <person name="Uchiyama I."/>
            <person name="Ito T."/>
            <person name="Fujiyama A."/>
            <person name="Inagaki F."/>
            <person name="Takami H."/>
        </authorList>
    </citation>
    <scope>NUCLEOTIDE SEQUENCE</scope>
    <source>
        <strain evidence="1">Expedition CK06-06</strain>
    </source>
</reference>
<name>X1A760_9ZZZZ</name>
<evidence type="ECO:0000313" key="1">
    <source>
        <dbReference type="EMBL" id="GAG56041.1"/>
    </source>
</evidence>
<sequence>MDLVDRKIIENSLNGYEFIKSLYSKKIGKNTVLELETRLSSIYHGETRQLTKRHYDKLLQIVNTINKAGRESGMEMPETEITCDFKEKNIRKTTGVNTVWTNKTSLLYPHHQKFPLIPFLREFGVKLDISTEESIEAPKKFEPTIMRRKIRNRAFLSDSTSLDVTEVHFTEKKNGEQTQQVLYEAELEFVGKVDNPEPYIDYISQLIRILHLLYGNTLFTVNDSRGLIQEYNTWL</sequence>
<accession>X1A760</accession>